<feature type="region of interest" description="Disordered" evidence="10">
    <location>
        <begin position="33"/>
        <end position="63"/>
    </location>
</feature>
<evidence type="ECO:0000313" key="12">
    <source>
        <dbReference type="EMBL" id="KAH7328604.1"/>
    </source>
</evidence>
<comment type="subcellular location">
    <subcellularLocation>
        <location evidence="1">Nucleus</location>
    </subcellularLocation>
</comment>
<feature type="domain" description="C2H2-type" evidence="11">
    <location>
        <begin position="73"/>
        <end position="102"/>
    </location>
</feature>
<keyword evidence="5" id="KW-0862">Zinc</keyword>
<dbReference type="PANTHER" id="PTHR46179">
    <property type="entry name" value="ZINC FINGER PROTEIN"/>
    <property type="match status" value="1"/>
</dbReference>
<feature type="domain" description="C2H2-type" evidence="11">
    <location>
        <begin position="164"/>
        <end position="192"/>
    </location>
</feature>
<keyword evidence="3" id="KW-0677">Repeat</keyword>
<feature type="domain" description="C2H2-type" evidence="11">
    <location>
        <begin position="134"/>
        <end position="163"/>
    </location>
</feature>
<feature type="domain" description="C2H2-type" evidence="11">
    <location>
        <begin position="396"/>
        <end position="424"/>
    </location>
</feature>
<dbReference type="OrthoDB" id="4748970at2759"/>
<evidence type="ECO:0000256" key="5">
    <source>
        <dbReference type="ARBA" id="ARBA00022833"/>
    </source>
</evidence>
<organism evidence="12 13">
    <name type="scientific">Stachybotrys elegans</name>
    <dbReference type="NCBI Taxonomy" id="80388"/>
    <lineage>
        <taxon>Eukaryota</taxon>
        <taxon>Fungi</taxon>
        <taxon>Dikarya</taxon>
        <taxon>Ascomycota</taxon>
        <taxon>Pezizomycotina</taxon>
        <taxon>Sordariomycetes</taxon>
        <taxon>Hypocreomycetidae</taxon>
        <taxon>Hypocreales</taxon>
        <taxon>Stachybotryaceae</taxon>
        <taxon>Stachybotrys</taxon>
    </lineage>
</organism>
<evidence type="ECO:0000256" key="7">
    <source>
        <dbReference type="ARBA" id="ARBA00023163"/>
    </source>
</evidence>
<dbReference type="PANTHER" id="PTHR46179:SF13">
    <property type="entry name" value="C2H2-TYPE DOMAIN-CONTAINING PROTEIN"/>
    <property type="match status" value="1"/>
</dbReference>
<dbReference type="Pfam" id="PF00096">
    <property type="entry name" value="zf-C2H2"/>
    <property type="match status" value="5"/>
</dbReference>
<keyword evidence="13" id="KW-1185">Reference proteome</keyword>
<dbReference type="InterPro" id="IPR036236">
    <property type="entry name" value="Znf_C2H2_sf"/>
</dbReference>
<dbReference type="InterPro" id="IPR013087">
    <property type="entry name" value="Znf_C2H2_type"/>
</dbReference>
<reference evidence="12" key="1">
    <citation type="journal article" date="2021" name="Nat. Commun.">
        <title>Genetic determinants of endophytism in the Arabidopsis root mycobiome.</title>
        <authorList>
            <person name="Mesny F."/>
            <person name="Miyauchi S."/>
            <person name="Thiergart T."/>
            <person name="Pickel B."/>
            <person name="Atanasova L."/>
            <person name="Karlsson M."/>
            <person name="Huettel B."/>
            <person name="Barry K.W."/>
            <person name="Haridas S."/>
            <person name="Chen C."/>
            <person name="Bauer D."/>
            <person name="Andreopoulos W."/>
            <person name="Pangilinan J."/>
            <person name="LaButti K."/>
            <person name="Riley R."/>
            <person name="Lipzen A."/>
            <person name="Clum A."/>
            <person name="Drula E."/>
            <person name="Henrissat B."/>
            <person name="Kohler A."/>
            <person name="Grigoriev I.V."/>
            <person name="Martin F.M."/>
            <person name="Hacquard S."/>
        </authorList>
    </citation>
    <scope>NUCLEOTIDE SEQUENCE</scope>
    <source>
        <strain evidence="12">MPI-CAGE-CH-0235</strain>
    </source>
</reference>
<feature type="domain" description="C2H2-type" evidence="11">
    <location>
        <begin position="103"/>
        <end position="133"/>
    </location>
</feature>
<evidence type="ECO:0000256" key="3">
    <source>
        <dbReference type="ARBA" id="ARBA00022737"/>
    </source>
</evidence>
<dbReference type="GO" id="GO:0008270">
    <property type="term" value="F:zinc ion binding"/>
    <property type="evidence" value="ECO:0007669"/>
    <property type="project" value="UniProtKB-KW"/>
</dbReference>
<keyword evidence="8" id="KW-0539">Nucleus</keyword>
<name>A0A8K0WXL0_9HYPO</name>
<evidence type="ECO:0000256" key="10">
    <source>
        <dbReference type="SAM" id="MobiDB-lite"/>
    </source>
</evidence>
<dbReference type="GO" id="GO:0005634">
    <property type="term" value="C:nucleus"/>
    <property type="evidence" value="ECO:0007669"/>
    <property type="project" value="UniProtKB-SubCell"/>
</dbReference>
<keyword evidence="4 9" id="KW-0863">Zinc-finger</keyword>
<keyword evidence="6" id="KW-0805">Transcription regulation</keyword>
<dbReference type="SUPFAM" id="SSF57667">
    <property type="entry name" value="beta-beta-alpha zinc fingers"/>
    <property type="match status" value="3"/>
</dbReference>
<gene>
    <name evidence="12" type="ORF">B0I35DRAFT_473290</name>
</gene>
<evidence type="ECO:0000256" key="6">
    <source>
        <dbReference type="ARBA" id="ARBA00023015"/>
    </source>
</evidence>
<proteinExistence type="predicted"/>
<comment type="caution">
    <text evidence="12">The sequence shown here is derived from an EMBL/GenBank/DDBJ whole genome shotgun (WGS) entry which is preliminary data.</text>
</comment>
<dbReference type="PROSITE" id="PS50157">
    <property type="entry name" value="ZINC_FINGER_C2H2_2"/>
    <property type="match status" value="6"/>
</dbReference>
<evidence type="ECO:0000256" key="8">
    <source>
        <dbReference type="ARBA" id="ARBA00023242"/>
    </source>
</evidence>
<evidence type="ECO:0000256" key="2">
    <source>
        <dbReference type="ARBA" id="ARBA00022723"/>
    </source>
</evidence>
<dbReference type="AlphaFoldDB" id="A0A8K0WXL0"/>
<dbReference type="PROSITE" id="PS00028">
    <property type="entry name" value="ZINC_FINGER_C2H2_1"/>
    <property type="match status" value="7"/>
</dbReference>
<evidence type="ECO:0000313" key="13">
    <source>
        <dbReference type="Proteomes" id="UP000813444"/>
    </source>
</evidence>
<dbReference type="Proteomes" id="UP000813444">
    <property type="component" value="Unassembled WGS sequence"/>
</dbReference>
<accession>A0A8K0WXL0</accession>
<dbReference type="EMBL" id="JAGPNK010000001">
    <property type="protein sequence ID" value="KAH7328604.1"/>
    <property type="molecule type" value="Genomic_DNA"/>
</dbReference>
<evidence type="ECO:0000256" key="9">
    <source>
        <dbReference type="PROSITE-ProRule" id="PRU00042"/>
    </source>
</evidence>
<protein>
    <recommendedName>
        <fullName evidence="11">C2H2-type domain-containing protein</fullName>
    </recommendedName>
</protein>
<dbReference type="Gene3D" id="3.30.160.60">
    <property type="entry name" value="Classic Zinc Finger"/>
    <property type="match status" value="7"/>
</dbReference>
<dbReference type="SMART" id="SM00355">
    <property type="entry name" value="ZnF_C2H2"/>
    <property type="match status" value="9"/>
</dbReference>
<evidence type="ECO:0000256" key="1">
    <source>
        <dbReference type="ARBA" id="ARBA00004123"/>
    </source>
</evidence>
<keyword evidence="2" id="KW-0479">Metal-binding</keyword>
<dbReference type="GO" id="GO:0006357">
    <property type="term" value="P:regulation of transcription by RNA polymerase II"/>
    <property type="evidence" value="ECO:0007669"/>
    <property type="project" value="TreeGrafter"/>
</dbReference>
<evidence type="ECO:0000259" key="11">
    <source>
        <dbReference type="PROSITE" id="PS50157"/>
    </source>
</evidence>
<evidence type="ECO:0000256" key="4">
    <source>
        <dbReference type="ARBA" id="ARBA00022771"/>
    </source>
</evidence>
<dbReference type="InterPro" id="IPR051061">
    <property type="entry name" value="Zinc_finger_trans_reg"/>
</dbReference>
<dbReference type="FunFam" id="3.30.160.60:FF:001102">
    <property type="entry name" value="Transcription factor IIIA"/>
    <property type="match status" value="2"/>
</dbReference>
<keyword evidence="7" id="KW-0804">Transcription</keyword>
<sequence length="540" mass="61110">MANKRAAAEEALGASPSKRIHLEALEISTDSYLDDGDDDFTSARTPSSIDDAGSPVTVATTPRPKFPSDLKTLVCNWPGCTKSFNRPARLRDHLNSHTNSRPFKCPYEDCDKDYIEDKHLKQHIKAVHTHERKHVCQREGCGKSFVTGTRLKRHQAVHEGADRFRCQDCGQSFRKKETLNKHVRKDHQGLRAHACPEPGCDAAFDSKPALKRHRDKEHGDLKFWCGECALQASPDGTQRRVGFTTELLLQAHLKTEHQTCLFCDFKSTSKWELDKHVELHHSGKSVEERKTHGCPRDGCGKKFTTKSNLTTHIRTAHEGLRFVCGEFVLTGPLLDGWTNDQGCGGQFVTKLRLEDHIRFVHLKQERPRLSKVERPQNAEELFDEISGVMNEAKKCISCPHCEEVFIRYSDLTVHMDTQHDPTNMVAGDAGAFFDDQINPEAHPMLDYAGHMATEWANPEEETFSAEMYYGPLGMSGSKTRPTFCCSRGNLLNWAPTSILLSHIYNRNKRSLSNLRFLYTQSSRLACMNDPREDGATIYDL</sequence>
<feature type="domain" description="C2H2-type" evidence="11">
    <location>
        <begin position="292"/>
        <end position="322"/>
    </location>
</feature>